<dbReference type="AlphaFoldDB" id="A0A495P621"/>
<dbReference type="EMBL" id="RBLG01000004">
    <property type="protein sequence ID" value="RKS44908.1"/>
    <property type="molecule type" value="Genomic_DNA"/>
</dbReference>
<comment type="caution">
    <text evidence="1">The sequence shown here is derived from an EMBL/GenBank/DDBJ whole genome shotgun (WGS) entry which is preliminary data.</text>
</comment>
<evidence type="ECO:0000313" key="2">
    <source>
        <dbReference type="Proteomes" id="UP000276282"/>
    </source>
</evidence>
<protein>
    <submittedName>
        <fullName evidence="1">Uncharacterized protein</fullName>
    </submittedName>
</protein>
<sequence>MWLETINIGNCSFNRILEFLWNLLKSIAKLMRGASLNKNKNIYLLKTK</sequence>
<organism evidence="1 2">
    <name type="scientific">Gillisia mitskevichiae</name>
    <dbReference type="NCBI Taxonomy" id="270921"/>
    <lineage>
        <taxon>Bacteria</taxon>
        <taxon>Pseudomonadati</taxon>
        <taxon>Bacteroidota</taxon>
        <taxon>Flavobacteriia</taxon>
        <taxon>Flavobacteriales</taxon>
        <taxon>Flavobacteriaceae</taxon>
        <taxon>Gillisia</taxon>
    </lineage>
</organism>
<name>A0A495P621_9FLAO</name>
<evidence type="ECO:0000313" key="1">
    <source>
        <dbReference type="EMBL" id="RKS44908.1"/>
    </source>
</evidence>
<dbReference type="Proteomes" id="UP000276282">
    <property type="component" value="Unassembled WGS sequence"/>
</dbReference>
<reference evidence="1 2" key="1">
    <citation type="submission" date="2018-10" db="EMBL/GenBank/DDBJ databases">
        <title>Genomic Encyclopedia of Archaeal and Bacterial Type Strains, Phase II (KMG-II): from individual species to whole genera.</title>
        <authorList>
            <person name="Goeker M."/>
        </authorList>
    </citation>
    <scope>NUCLEOTIDE SEQUENCE [LARGE SCALE GENOMIC DNA]</scope>
    <source>
        <strain evidence="1 2">DSM 19839</strain>
    </source>
</reference>
<gene>
    <name evidence="1" type="ORF">BC962_2580</name>
</gene>
<keyword evidence="2" id="KW-1185">Reference proteome</keyword>
<accession>A0A495P621</accession>
<proteinExistence type="predicted"/>